<dbReference type="AlphaFoldDB" id="A0A8K1FLS7"/>
<reference evidence="3" key="1">
    <citation type="submission" date="2019-03" db="EMBL/GenBank/DDBJ databases">
        <title>Long read genome sequence of the mycoparasitic Pythium oligandrum ATCC 38472 isolated from sugarbeet rhizosphere.</title>
        <authorList>
            <person name="Gaulin E."/>
        </authorList>
    </citation>
    <scope>NUCLEOTIDE SEQUENCE</scope>
    <source>
        <strain evidence="3">ATCC 38472_TT</strain>
    </source>
</reference>
<dbReference type="Proteomes" id="UP000794436">
    <property type="component" value="Unassembled WGS sequence"/>
</dbReference>
<feature type="transmembrane region" description="Helical" evidence="1">
    <location>
        <begin position="216"/>
        <end position="237"/>
    </location>
</feature>
<keyword evidence="1" id="KW-0472">Membrane</keyword>
<name>A0A8K1FLS7_PYTOL</name>
<proteinExistence type="predicted"/>
<gene>
    <name evidence="3" type="ORF">Poli38472_011091</name>
</gene>
<comment type="caution">
    <text evidence="3">The sequence shown here is derived from an EMBL/GenBank/DDBJ whole genome shotgun (WGS) entry which is preliminary data.</text>
</comment>
<evidence type="ECO:0000256" key="2">
    <source>
        <dbReference type="SAM" id="SignalP"/>
    </source>
</evidence>
<keyword evidence="1" id="KW-0812">Transmembrane</keyword>
<protein>
    <recommendedName>
        <fullName evidence="5">Transmembrane protein</fullName>
    </recommendedName>
</protein>
<feature type="signal peptide" evidence="2">
    <location>
        <begin position="1"/>
        <end position="24"/>
    </location>
</feature>
<feature type="chain" id="PRO_5035437059" description="Transmembrane protein" evidence="2">
    <location>
        <begin position="25"/>
        <end position="335"/>
    </location>
</feature>
<evidence type="ECO:0008006" key="5">
    <source>
        <dbReference type="Google" id="ProtNLM"/>
    </source>
</evidence>
<accession>A0A8K1FLS7</accession>
<evidence type="ECO:0000256" key="1">
    <source>
        <dbReference type="SAM" id="Phobius"/>
    </source>
</evidence>
<dbReference type="EMBL" id="SPLM01000004">
    <property type="protein sequence ID" value="TMW67471.1"/>
    <property type="molecule type" value="Genomic_DNA"/>
</dbReference>
<feature type="transmembrane region" description="Helical" evidence="1">
    <location>
        <begin position="258"/>
        <end position="281"/>
    </location>
</feature>
<sequence length="335" mass="37190">MTMASRVLHALVLCALCALAVVAAQVHHPRGHPFGDDRGLPRSMQLIQVPQAIEINGHRVLYEDLNHALSPTLKETFDITRDGLRVFVQFQFDQMLAAQPSAKPPTMGRIAIVHNVTKEEVFRMPMRTDSSSRSELRAELKWDAKTRDKLKKDCMRATCQAHVILTNRFIGRSTVIDLGHLRFYKRSSGKTGVKIETAPRLIDDAPKSSPWMDVDLSWSTVLHGFLVLGGVFIMLISSEAWRVHGLVQPDAAEPVASVRWLSVVFICTATYSVCCLGRLIGWLSFESIQYVALAALVVAIIALIMAGGPPVEEEDYDLLDAETQDASTEETKKTL</sequence>
<keyword evidence="4" id="KW-1185">Reference proteome</keyword>
<organism evidence="3 4">
    <name type="scientific">Pythium oligandrum</name>
    <name type="common">Mycoparasitic fungus</name>
    <dbReference type="NCBI Taxonomy" id="41045"/>
    <lineage>
        <taxon>Eukaryota</taxon>
        <taxon>Sar</taxon>
        <taxon>Stramenopiles</taxon>
        <taxon>Oomycota</taxon>
        <taxon>Peronosporomycetes</taxon>
        <taxon>Pythiales</taxon>
        <taxon>Pythiaceae</taxon>
        <taxon>Pythium</taxon>
    </lineage>
</organism>
<dbReference type="OrthoDB" id="10365404at2759"/>
<keyword evidence="2" id="KW-0732">Signal</keyword>
<evidence type="ECO:0000313" key="4">
    <source>
        <dbReference type="Proteomes" id="UP000794436"/>
    </source>
</evidence>
<evidence type="ECO:0000313" key="3">
    <source>
        <dbReference type="EMBL" id="TMW67471.1"/>
    </source>
</evidence>
<keyword evidence="1" id="KW-1133">Transmembrane helix</keyword>
<feature type="transmembrane region" description="Helical" evidence="1">
    <location>
        <begin position="287"/>
        <end position="306"/>
    </location>
</feature>